<dbReference type="KEGG" id="cox:E0W60_09325"/>
<dbReference type="Proteomes" id="UP000295294">
    <property type="component" value="Chromosome 1"/>
</dbReference>
<evidence type="ECO:0000313" key="3">
    <source>
        <dbReference type="Proteomes" id="UP000295294"/>
    </source>
</evidence>
<name>A0A4P7LBC4_9BURK</name>
<feature type="domain" description="Phasin" evidence="1">
    <location>
        <begin position="29"/>
        <end position="127"/>
    </location>
</feature>
<dbReference type="NCBIfam" id="TIGR01841">
    <property type="entry name" value="phasin"/>
    <property type="match status" value="1"/>
</dbReference>
<accession>A0A4P7LBC4</accession>
<evidence type="ECO:0000259" key="1">
    <source>
        <dbReference type="Pfam" id="PF09361"/>
    </source>
</evidence>
<sequence length="152" mass="16468">MRSPANLSSGTMPRRIQGNHCMPDFAPDQFPASHGSGFADCFAYSSILFAGFQRIAELNLQTAQAAFDESQQRMQALLASRDLRKVLDMQNGLTPVAADKACAYTRQLYEIASETQAGLAQLAQARFQQAVELAQSRLSHATMSPVATRAAA</sequence>
<dbReference type="InterPro" id="IPR018968">
    <property type="entry name" value="Phasin"/>
</dbReference>
<organism evidence="2 3">
    <name type="scientific">Cupriavidus oxalaticus</name>
    <dbReference type="NCBI Taxonomy" id="96344"/>
    <lineage>
        <taxon>Bacteria</taxon>
        <taxon>Pseudomonadati</taxon>
        <taxon>Pseudomonadota</taxon>
        <taxon>Betaproteobacteria</taxon>
        <taxon>Burkholderiales</taxon>
        <taxon>Burkholderiaceae</taxon>
        <taxon>Cupriavidus</taxon>
    </lineage>
</organism>
<dbReference type="STRING" id="1349762.GCA_001592245_04397"/>
<reference evidence="2 3" key="1">
    <citation type="submission" date="2019-03" db="EMBL/GenBank/DDBJ databases">
        <title>Efficiently degradation of phenoxyalkanoic acid herbicides by Cupriavidus oxalaticus strain X32.</title>
        <authorList>
            <person name="Sheng X."/>
        </authorList>
    </citation>
    <scope>NUCLEOTIDE SEQUENCE [LARGE SCALE GENOMIC DNA]</scope>
    <source>
        <strain evidence="2 3">X32</strain>
    </source>
</reference>
<gene>
    <name evidence="2" type="ORF">E0W60_09325</name>
</gene>
<evidence type="ECO:0000313" key="2">
    <source>
        <dbReference type="EMBL" id="QBY51309.1"/>
    </source>
</evidence>
<dbReference type="EMBL" id="CP038634">
    <property type="protein sequence ID" value="QBY51309.1"/>
    <property type="molecule type" value="Genomic_DNA"/>
</dbReference>
<proteinExistence type="predicted"/>
<dbReference type="AlphaFoldDB" id="A0A4P7LBC4"/>
<dbReference type="OrthoDB" id="9006995at2"/>
<dbReference type="Pfam" id="PF09361">
    <property type="entry name" value="Phasin_2"/>
    <property type="match status" value="1"/>
</dbReference>
<dbReference type="InterPro" id="IPR010127">
    <property type="entry name" value="Phasin_subfam-1"/>
</dbReference>
<protein>
    <recommendedName>
        <fullName evidence="1">Phasin domain-containing protein</fullName>
    </recommendedName>
</protein>